<feature type="compositionally biased region" description="Polar residues" evidence="1">
    <location>
        <begin position="1"/>
        <end position="10"/>
    </location>
</feature>
<evidence type="ECO:0000256" key="1">
    <source>
        <dbReference type="SAM" id="MobiDB-lite"/>
    </source>
</evidence>
<dbReference type="AlphaFoldDB" id="A0AA40FCZ9"/>
<feature type="region of interest" description="Disordered" evidence="1">
    <location>
        <begin position="1"/>
        <end position="29"/>
    </location>
</feature>
<evidence type="ECO:0000313" key="2">
    <source>
        <dbReference type="EMBL" id="KAK1116728.1"/>
    </source>
</evidence>
<keyword evidence="3" id="KW-1185">Reference proteome</keyword>
<name>A0AA40FCZ9_9HYME</name>
<proteinExistence type="predicted"/>
<reference evidence="2" key="1">
    <citation type="submission" date="2021-10" db="EMBL/GenBank/DDBJ databases">
        <title>Melipona bicolor Genome sequencing and assembly.</title>
        <authorList>
            <person name="Araujo N.S."/>
            <person name="Arias M.C."/>
        </authorList>
    </citation>
    <scope>NUCLEOTIDE SEQUENCE</scope>
    <source>
        <strain evidence="2">USP_2M_L1-L4_2017</strain>
        <tissue evidence="2">Whole body</tissue>
    </source>
</reference>
<evidence type="ECO:0000313" key="3">
    <source>
        <dbReference type="Proteomes" id="UP001177670"/>
    </source>
</evidence>
<accession>A0AA40FCZ9</accession>
<sequence length="387" mass="45648">MTLRSKSTSHILEIQTAHNKKKLQENSTSTEDKYKTYTVEDFIERRKRFSGNINDESKKIQSVNRSQNFVKKIIASFENKNEACIANDEFFTRYYRRNNRKLEIENNETEIPPVSSSVEASKICSEELACLNTETGRKVALENCTESNNSLKSITEKTFNDQENNFKLNEKDRKYCKRDYVQCDSKNDIEVCNYERRACYDPSTFDPRRDRVELQSRIGVMGSYISESGPNNRKGNTLERICKFEFTSLKMEKDSRRSTSKKGFKGRNKFFKCFFGSVIKWRRSEVRDRSQRFMFYDDLFEETNNRTRSKSNKISKSSPYQTIVFQENLEQTNERKATIHPIYEGRRNKRLAKKNEDRKRLMIQGNMENVVKPSAIKNIVKHLSQFP</sequence>
<dbReference type="EMBL" id="JAHYIQ010000063">
    <property type="protein sequence ID" value="KAK1116728.1"/>
    <property type="molecule type" value="Genomic_DNA"/>
</dbReference>
<organism evidence="2 3">
    <name type="scientific">Melipona bicolor</name>
    <dbReference type="NCBI Taxonomy" id="60889"/>
    <lineage>
        <taxon>Eukaryota</taxon>
        <taxon>Metazoa</taxon>
        <taxon>Ecdysozoa</taxon>
        <taxon>Arthropoda</taxon>
        <taxon>Hexapoda</taxon>
        <taxon>Insecta</taxon>
        <taxon>Pterygota</taxon>
        <taxon>Neoptera</taxon>
        <taxon>Endopterygota</taxon>
        <taxon>Hymenoptera</taxon>
        <taxon>Apocrita</taxon>
        <taxon>Aculeata</taxon>
        <taxon>Apoidea</taxon>
        <taxon>Anthophila</taxon>
        <taxon>Apidae</taxon>
        <taxon>Melipona</taxon>
    </lineage>
</organism>
<protein>
    <submittedName>
        <fullName evidence="2">Uncharacterized protein</fullName>
    </submittedName>
</protein>
<comment type="caution">
    <text evidence="2">The sequence shown here is derived from an EMBL/GenBank/DDBJ whole genome shotgun (WGS) entry which is preliminary data.</text>
</comment>
<dbReference type="Proteomes" id="UP001177670">
    <property type="component" value="Unassembled WGS sequence"/>
</dbReference>
<gene>
    <name evidence="2" type="ORF">K0M31_018121</name>
</gene>